<reference evidence="2" key="2">
    <citation type="submission" date="2020-09" db="EMBL/GenBank/DDBJ databases">
        <authorList>
            <person name="Sun Q."/>
            <person name="Zhou Y."/>
        </authorList>
    </citation>
    <scope>NUCLEOTIDE SEQUENCE</scope>
    <source>
        <strain evidence="2">CGMCC 4.7403</strain>
    </source>
</reference>
<protein>
    <submittedName>
        <fullName evidence="2">Uncharacterized protein</fullName>
    </submittedName>
</protein>
<gene>
    <name evidence="2" type="ORF">GCM10017771_94040</name>
</gene>
<dbReference type="RefSeq" id="WP_189788499.1">
    <property type="nucleotide sequence ID" value="NZ_BNAT01000076.1"/>
</dbReference>
<feature type="compositionally biased region" description="Low complexity" evidence="1">
    <location>
        <begin position="27"/>
        <end position="37"/>
    </location>
</feature>
<comment type="caution">
    <text evidence="2">The sequence shown here is derived from an EMBL/GenBank/DDBJ whole genome shotgun (WGS) entry which is preliminary data.</text>
</comment>
<feature type="region of interest" description="Disordered" evidence="1">
    <location>
        <begin position="25"/>
        <end position="54"/>
    </location>
</feature>
<sequence>MGMAAVGLFTGMALGFAGRFADGEGNSATYSTPASTATGGGETNCSSEDHRRRK</sequence>
<proteinExistence type="predicted"/>
<dbReference type="Proteomes" id="UP000603227">
    <property type="component" value="Unassembled WGS sequence"/>
</dbReference>
<evidence type="ECO:0000313" key="3">
    <source>
        <dbReference type="Proteomes" id="UP000603227"/>
    </source>
</evidence>
<reference evidence="2" key="1">
    <citation type="journal article" date="2014" name="Int. J. Syst. Evol. Microbiol.">
        <title>Complete genome sequence of Corynebacterium casei LMG S-19264T (=DSM 44701T), isolated from a smear-ripened cheese.</title>
        <authorList>
            <consortium name="US DOE Joint Genome Institute (JGI-PGF)"/>
            <person name="Walter F."/>
            <person name="Albersmeier A."/>
            <person name="Kalinowski J."/>
            <person name="Ruckert C."/>
        </authorList>
    </citation>
    <scope>NUCLEOTIDE SEQUENCE</scope>
    <source>
        <strain evidence="2">CGMCC 4.7403</strain>
    </source>
</reference>
<keyword evidence="3" id="KW-1185">Reference proteome</keyword>
<evidence type="ECO:0000313" key="2">
    <source>
        <dbReference type="EMBL" id="GHE70159.1"/>
    </source>
</evidence>
<dbReference type="EMBL" id="BNAT01000076">
    <property type="protein sequence ID" value="GHE70159.1"/>
    <property type="molecule type" value="Genomic_DNA"/>
</dbReference>
<name>A0A919DS09_9ACTN</name>
<organism evidence="2 3">
    <name type="scientific">Streptomyces capitiformicae</name>
    <dbReference type="NCBI Taxonomy" id="2014920"/>
    <lineage>
        <taxon>Bacteria</taxon>
        <taxon>Bacillati</taxon>
        <taxon>Actinomycetota</taxon>
        <taxon>Actinomycetes</taxon>
        <taxon>Kitasatosporales</taxon>
        <taxon>Streptomycetaceae</taxon>
        <taxon>Streptomyces</taxon>
    </lineage>
</organism>
<evidence type="ECO:0000256" key="1">
    <source>
        <dbReference type="SAM" id="MobiDB-lite"/>
    </source>
</evidence>
<dbReference type="AlphaFoldDB" id="A0A919DS09"/>
<accession>A0A919DS09</accession>